<evidence type="ECO:0000256" key="5">
    <source>
        <dbReference type="SAM" id="MobiDB-lite"/>
    </source>
</evidence>
<evidence type="ECO:0000256" key="2">
    <source>
        <dbReference type="ARBA" id="ARBA00022771"/>
    </source>
</evidence>
<feature type="compositionally biased region" description="Basic residues" evidence="5">
    <location>
        <begin position="400"/>
        <end position="413"/>
    </location>
</feature>
<dbReference type="SMART" id="SM00575">
    <property type="entry name" value="ZnF_PMZ"/>
    <property type="match status" value="1"/>
</dbReference>
<evidence type="ECO:0000313" key="8">
    <source>
        <dbReference type="Proteomes" id="UP001459277"/>
    </source>
</evidence>
<keyword evidence="3" id="KW-0862">Zinc</keyword>
<evidence type="ECO:0000256" key="1">
    <source>
        <dbReference type="ARBA" id="ARBA00022723"/>
    </source>
</evidence>
<dbReference type="Pfam" id="PF04434">
    <property type="entry name" value="SWIM"/>
    <property type="match status" value="1"/>
</dbReference>
<reference evidence="7 8" key="1">
    <citation type="submission" date="2024-01" db="EMBL/GenBank/DDBJ databases">
        <title>A telomere-to-telomere, gap-free genome of sweet tea (Lithocarpus litseifolius).</title>
        <authorList>
            <person name="Zhou J."/>
        </authorList>
    </citation>
    <scope>NUCLEOTIDE SEQUENCE [LARGE SCALE GENOMIC DNA]</scope>
    <source>
        <strain evidence="7">Zhou-2022a</strain>
        <tissue evidence="7">Leaf</tissue>
    </source>
</reference>
<dbReference type="AlphaFoldDB" id="A0AAW2CJX8"/>
<evidence type="ECO:0000256" key="3">
    <source>
        <dbReference type="ARBA" id="ARBA00022833"/>
    </source>
</evidence>
<accession>A0AAW2CJX8</accession>
<keyword evidence="1" id="KW-0479">Metal-binding</keyword>
<keyword evidence="2 4" id="KW-0863">Zinc-finger</keyword>
<evidence type="ECO:0000313" key="7">
    <source>
        <dbReference type="EMBL" id="KAK9998038.1"/>
    </source>
</evidence>
<keyword evidence="8" id="KW-1185">Reference proteome</keyword>
<dbReference type="PANTHER" id="PTHR31973">
    <property type="entry name" value="POLYPROTEIN, PUTATIVE-RELATED"/>
    <property type="match status" value="1"/>
</dbReference>
<protein>
    <recommendedName>
        <fullName evidence="6">SWIM-type domain-containing protein</fullName>
    </recommendedName>
</protein>
<feature type="domain" description="SWIM-type" evidence="6">
    <location>
        <begin position="248"/>
        <end position="289"/>
    </location>
</feature>
<proteinExistence type="predicted"/>
<comment type="caution">
    <text evidence="7">The sequence shown here is derived from an EMBL/GenBank/DDBJ whole genome shotgun (WGS) entry which is preliminary data.</text>
</comment>
<feature type="region of interest" description="Disordered" evidence="5">
    <location>
        <begin position="381"/>
        <end position="413"/>
    </location>
</feature>
<evidence type="ECO:0000256" key="4">
    <source>
        <dbReference type="PROSITE-ProRule" id="PRU00325"/>
    </source>
</evidence>
<dbReference type="PANTHER" id="PTHR31973:SF187">
    <property type="entry name" value="MUTATOR TRANSPOSASE MUDRA PROTEIN"/>
    <property type="match status" value="1"/>
</dbReference>
<sequence length="413" mass="47613">MVPTCTCGRTFKHSQDVSVDLSINQVYKAKRKAREFILGDARLQYRKLRDYAKMIKVTDVGNDIGMPDELNLVFISNRQKGLIPAMELLFPTVEHRFCVEHIYNNFKLNFKGLELKVALWRCAVATTVKEFEKRMKDLKDLDKEAWEYLANIQPTQWTKSHFTPRAISECYVNNFSESFNSMILEPKDRPIIAMLEWIRVRLMTRMYSKRIGIENFTSDICPNIMQKLEQLKLDCKSFSVVPSGCFIYEVDNEYERHVVNLTRKCCSCRVWDLTGIPCKHGVAAIYKNLETPEDYVHSCNRKDVYVAVYKEMITPLPSQNEWIETNQPAHVALIVYKPLGRSPMKRKKDVDEPNNPYKVSRSNRPIKCGFCHKEGHNSRGCKAGITGDNMQGKDKDKGKGKGRGKGKGKVFGK</sequence>
<name>A0AAW2CJX8_9ROSI</name>
<evidence type="ECO:0000259" key="6">
    <source>
        <dbReference type="PROSITE" id="PS50966"/>
    </source>
</evidence>
<dbReference type="InterPro" id="IPR007527">
    <property type="entry name" value="Znf_SWIM"/>
</dbReference>
<dbReference type="EMBL" id="JAZDWU010000006">
    <property type="protein sequence ID" value="KAK9998038.1"/>
    <property type="molecule type" value="Genomic_DNA"/>
</dbReference>
<organism evidence="7 8">
    <name type="scientific">Lithocarpus litseifolius</name>
    <dbReference type="NCBI Taxonomy" id="425828"/>
    <lineage>
        <taxon>Eukaryota</taxon>
        <taxon>Viridiplantae</taxon>
        <taxon>Streptophyta</taxon>
        <taxon>Embryophyta</taxon>
        <taxon>Tracheophyta</taxon>
        <taxon>Spermatophyta</taxon>
        <taxon>Magnoliopsida</taxon>
        <taxon>eudicotyledons</taxon>
        <taxon>Gunneridae</taxon>
        <taxon>Pentapetalae</taxon>
        <taxon>rosids</taxon>
        <taxon>fabids</taxon>
        <taxon>Fagales</taxon>
        <taxon>Fagaceae</taxon>
        <taxon>Lithocarpus</taxon>
    </lineage>
</organism>
<gene>
    <name evidence="7" type="ORF">SO802_017641</name>
</gene>
<dbReference type="InterPro" id="IPR006564">
    <property type="entry name" value="Znf_PMZ"/>
</dbReference>
<dbReference type="GO" id="GO:0008270">
    <property type="term" value="F:zinc ion binding"/>
    <property type="evidence" value="ECO:0007669"/>
    <property type="project" value="UniProtKB-KW"/>
</dbReference>
<dbReference type="PROSITE" id="PS50966">
    <property type="entry name" value="ZF_SWIM"/>
    <property type="match status" value="1"/>
</dbReference>
<dbReference type="Proteomes" id="UP001459277">
    <property type="component" value="Unassembled WGS sequence"/>
</dbReference>